<organism evidence="1 2">
    <name type="scientific">Paenirhodobacter populi</name>
    <dbReference type="NCBI Taxonomy" id="2306993"/>
    <lineage>
        <taxon>Bacteria</taxon>
        <taxon>Pseudomonadati</taxon>
        <taxon>Pseudomonadota</taxon>
        <taxon>Alphaproteobacteria</taxon>
        <taxon>Rhodobacterales</taxon>
        <taxon>Rhodobacter group</taxon>
        <taxon>Paenirhodobacter</taxon>
    </lineage>
</organism>
<sequence>MQNIPTEISAPGLSAELIDGAYYITSDWVLKERLKAIPGSRWDRESRKWIVDPKWHSELVALSDALLLGNIEELPSPKKHLQDFDWIGQSGIHLTAAAPFGAVGFREAMRKLRAVWSASQKCYLIMPHNADALLEVAFEIDAAVQAAKACSAQDISGRRTRVLWPSTYLPEPGLAFFHKREWRVVTGSGKAFAHDGRDDPDALFRIPQGTIVHFIYSRPCEPHEIKSAQEERKPRYKIIVDKYHAEQLDPACARERNEASPQSFHRFLVRVSDHNMFVGAMWIGGAWGVVSGYGKPFKAKVGQSVSLPDGHLALTVPEEMVSYAYLRPATDPEVNTAQDRAMREAEALHKTRRHIDAINAVECGDLAPHTGMQPDGAVIWRDDSGATQGVRKWIVRGIDGFLYHLTEDRIGTVCPELGNAGYFTVARRVPLSKDLIEAIRG</sequence>
<reference evidence="1 2" key="2">
    <citation type="submission" date="2019-01" db="EMBL/GenBank/DDBJ databases">
        <authorList>
            <person name="Li Y."/>
        </authorList>
    </citation>
    <scope>NUCLEOTIDE SEQUENCE [LARGE SCALE GENOMIC DNA]</scope>
    <source>
        <strain evidence="1 2">07D10-4-3</strain>
    </source>
</reference>
<gene>
    <name evidence="1" type="ORF">D2T29_12485</name>
</gene>
<accession>A0A443KCW9</accession>
<dbReference type="EMBL" id="SAUY01000015">
    <property type="protein sequence ID" value="RWR30482.1"/>
    <property type="molecule type" value="Genomic_DNA"/>
</dbReference>
<name>A0A443KCW9_9RHOB</name>
<reference evidence="1 2" key="1">
    <citation type="submission" date="2019-01" db="EMBL/GenBank/DDBJ databases">
        <title>Sinorhodobacter populi sp. nov. isolated from the symptomatic bark tissue of Populus euramericana canker.</title>
        <authorList>
            <person name="Xu G."/>
        </authorList>
    </citation>
    <scope>NUCLEOTIDE SEQUENCE [LARGE SCALE GENOMIC DNA]</scope>
    <source>
        <strain evidence="1 2">07D10-4-3</strain>
    </source>
</reference>
<evidence type="ECO:0000313" key="1">
    <source>
        <dbReference type="EMBL" id="RWR30482.1"/>
    </source>
</evidence>
<evidence type="ECO:0000313" key="2">
    <source>
        <dbReference type="Proteomes" id="UP000284451"/>
    </source>
</evidence>
<proteinExistence type="predicted"/>
<protein>
    <submittedName>
        <fullName evidence="1">Uncharacterized protein</fullName>
    </submittedName>
</protein>
<dbReference type="AlphaFoldDB" id="A0A443KCW9"/>
<dbReference type="Proteomes" id="UP000284451">
    <property type="component" value="Unassembled WGS sequence"/>
</dbReference>
<comment type="caution">
    <text evidence="1">The sequence shown here is derived from an EMBL/GenBank/DDBJ whole genome shotgun (WGS) entry which is preliminary data.</text>
</comment>
<dbReference type="RefSeq" id="WP_128232688.1">
    <property type="nucleotide sequence ID" value="NZ_SAUY01000015.1"/>
</dbReference>